<evidence type="ECO:0000313" key="3">
    <source>
        <dbReference type="Proteomes" id="UP000008372"/>
    </source>
</evidence>
<dbReference type="GO" id="GO:0016740">
    <property type="term" value="F:transferase activity"/>
    <property type="evidence" value="ECO:0007669"/>
    <property type="project" value="UniProtKB-KW"/>
</dbReference>
<keyword evidence="2" id="KW-0808">Transferase</keyword>
<protein>
    <submittedName>
        <fullName evidence="2">Glycosyl transferase group 1</fullName>
    </submittedName>
</protein>
<dbReference type="CDD" id="cd03811">
    <property type="entry name" value="GT4_GT28_WabH-like"/>
    <property type="match status" value="1"/>
</dbReference>
<dbReference type="RefSeq" id="WP_008304659.1">
    <property type="nucleotide sequence ID" value="NZ_BAEK01000047.1"/>
</dbReference>
<dbReference type="PANTHER" id="PTHR12526:SF630">
    <property type="entry name" value="GLYCOSYLTRANSFERASE"/>
    <property type="match status" value="1"/>
</dbReference>
<gene>
    <name evidence="2" type="ORF">GAGA_3019</name>
</gene>
<dbReference type="EMBL" id="BAEK01000047">
    <property type="protein sequence ID" value="GAC05853.1"/>
    <property type="molecule type" value="Genomic_DNA"/>
</dbReference>
<keyword evidence="3" id="KW-1185">Reference proteome</keyword>
<dbReference type="Proteomes" id="UP000008372">
    <property type="component" value="Unassembled WGS sequence"/>
</dbReference>
<accession>A0ABQ0I935</accession>
<dbReference type="InterPro" id="IPR001296">
    <property type="entry name" value="Glyco_trans_1"/>
</dbReference>
<organism evidence="2 3">
    <name type="scientific">Paraglaciecola agarilytica NO2</name>
    <dbReference type="NCBI Taxonomy" id="1125747"/>
    <lineage>
        <taxon>Bacteria</taxon>
        <taxon>Pseudomonadati</taxon>
        <taxon>Pseudomonadota</taxon>
        <taxon>Gammaproteobacteria</taxon>
        <taxon>Alteromonadales</taxon>
        <taxon>Alteromonadaceae</taxon>
        <taxon>Paraglaciecola</taxon>
    </lineage>
</organism>
<dbReference type="Gene3D" id="3.40.50.2000">
    <property type="entry name" value="Glycogen Phosphorylase B"/>
    <property type="match status" value="2"/>
</dbReference>
<comment type="caution">
    <text evidence="2">The sequence shown here is derived from an EMBL/GenBank/DDBJ whole genome shotgun (WGS) entry which is preliminary data.</text>
</comment>
<reference evidence="2 3" key="1">
    <citation type="journal article" date="2014" name="Environ. Microbiol.">
        <title>Comparative genomics of the marine bacterial genus Glaciecola reveals the high degree of genomic diversity and genomic characteristic for cold adaptation.</title>
        <authorList>
            <person name="Qin Q.L."/>
            <person name="Xie B.B."/>
            <person name="Yu Y."/>
            <person name="Shu Y.L."/>
            <person name="Rong J.C."/>
            <person name="Zhang Y.J."/>
            <person name="Zhao D.L."/>
            <person name="Chen X.L."/>
            <person name="Zhang X.Y."/>
            <person name="Chen B."/>
            <person name="Zhou B.C."/>
            <person name="Zhang Y.Z."/>
        </authorList>
    </citation>
    <scope>NUCLEOTIDE SEQUENCE [LARGE SCALE GENOMIC DNA]</scope>
    <source>
        <strain evidence="2 3">NO2</strain>
    </source>
</reference>
<dbReference type="Pfam" id="PF00534">
    <property type="entry name" value="Glycos_transf_1"/>
    <property type="match status" value="1"/>
</dbReference>
<evidence type="ECO:0000259" key="1">
    <source>
        <dbReference type="Pfam" id="PF00534"/>
    </source>
</evidence>
<sequence>MRSKKPVVVFIINSLGLGGAERALSNILYATPAREQYDIHVVLLDTEKENRTLPEFVTLHRLDSRRSLFRSVFLLRTKLADLKPNLCVSLLVRSNVANIFVNRLFNRCPAIICERMHLSSHLELQYTGLKRSLSKLLPRVLYRFASQVLGVSSGVTNDLVIHFNVPEAITRTIFNPYDLARIKQDSELNSEQITNQPYIVAVGRLTKSKNFNDLIKGYANAQSGYDLVILGDGASHEREKLQELIYAQGLSEKVHLAGYAKNPFAVMKNAEFYISASLNEGFPNAMLEAMVLGLPVVATNCPSGPAEILANDDTLHITHMHLAQYGILVPTLSAICITAAINEMSSPQTQQHYAAQSTLRSKDFELQKIATEYWQNFDSFLSTER</sequence>
<dbReference type="PANTHER" id="PTHR12526">
    <property type="entry name" value="GLYCOSYLTRANSFERASE"/>
    <property type="match status" value="1"/>
</dbReference>
<evidence type="ECO:0000313" key="2">
    <source>
        <dbReference type="EMBL" id="GAC05853.1"/>
    </source>
</evidence>
<feature type="domain" description="Glycosyl transferase family 1" evidence="1">
    <location>
        <begin position="190"/>
        <end position="314"/>
    </location>
</feature>
<name>A0ABQ0I935_9ALTE</name>
<dbReference type="SUPFAM" id="SSF53756">
    <property type="entry name" value="UDP-Glycosyltransferase/glycogen phosphorylase"/>
    <property type="match status" value="1"/>
</dbReference>
<proteinExistence type="predicted"/>